<dbReference type="Gene3D" id="2.40.110.10">
    <property type="entry name" value="Butyryl-CoA Dehydrogenase, subunit A, domain 2"/>
    <property type="match status" value="1"/>
</dbReference>
<feature type="domain" description="Acyl-CoA dehydrogenase C-terminal" evidence="5">
    <location>
        <begin position="249"/>
        <end position="383"/>
    </location>
</feature>
<comment type="similarity">
    <text evidence="2">Belongs to the HpaH/HsaA monooxygenase family.</text>
</comment>
<evidence type="ECO:0000256" key="2">
    <source>
        <dbReference type="ARBA" id="ARBA00049661"/>
    </source>
</evidence>
<evidence type="ECO:0000313" key="6">
    <source>
        <dbReference type="EMBL" id="GEC64813.1"/>
    </source>
</evidence>
<dbReference type="Gene3D" id="1.10.540.10">
    <property type="entry name" value="Acyl-CoA dehydrogenase/oxidase, N-terminal domain"/>
    <property type="match status" value="1"/>
</dbReference>
<feature type="compositionally biased region" description="Low complexity" evidence="3">
    <location>
        <begin position="408"/>
        <end position="420"/>
    </location>
</feature>
<dbReference type="PANTHER" id="PTHR48083">
    <property type="entry name" value="MEDIUM-CHAIN SPECIFIC ACYL-COA DEHYDROGENASE, MITOCHONDRIAL-RELATED"/>
    <property type="match status" value="1"/>
</dbReference>
<dbReference type="PIRSF" id="PIRSF016578">
    <property type="entry name" value="HsaA"/>
    <property type="match status" value="1"/>
</dbReference>
<dbReference type="RefSeq" id="WP_003621813.1">
    <property type="nucleotide sequence ID" value="NZ_BJNN01000138.1"/>
</dbReference>
<dbReference type="InterPro" id="IPR050741">
    <property type="entry name" value="Acyl-CoA_dehydrogenase"/>
</dbReference>
<dbReference type="InterPro" id="IPR037069">
    <property type="entry name" value="AcylCoA_DH/ox_N_sf"/>
</dbReference>
<evidence type="ECO:0000256" key="1">
    <source>
        <dbReference type="ARBA" id="ARBA00023002"/>
    </source>
</evidence>
<organism evidence="6 7">
    <name type="scientific">Novacetimonas hansenii</name>
    <name type="common">Komagataeibacter hansenii</name>
    <dbReference type="NCBI Taxonomy" id="436"/>
    <lineage>
        <taxon>Bacteria</taxon>
        <taxon>Pseudomonadati</taxon>
        <taxon>Pseudomonadota</taxon>
        <taxon>Alphaproteobacteria</taxon>
        <taxon>Acetobacterales</taxon>
        <taxon>Acetobacteraceae</taxon>
        <taxon>Novacetimonas</taxon>
    </lineage>
</organism>
<dbReference type="PANTHER" id="PTHR48083:SF19">
    <property type="entry name" value="FLAVIN-DEPENDENT MONOOXYGENASE, OXYGENASE SUBUNIT HSAA"/>
    <property type="match status" value="1"/>
</dbReference>
<dbReference type="InterPro" id="IPR009100">
    <property type="entry name" value="AcylCoA_DH/oxidase_NM_dom_sf"/>
</dbReference>
<evidence type="ECO:0000259" key="5">
    <source>
        <dbReference type="Pfam" id="PF08028"/>
    </source>
</evidence>
<evidence type="ECO:0000256" key="3">
    <source>
        <dbReference type="SAM" id="MobiDB-lite"/>
    </source>
</evidence>
<comment type="caution">
    <text evidence="6">The sequence shown here is derived from an EMBL/GenBank/DDBJ whole genome shotgun (WGS) entry which is preliminary data.</text>
</comment>
<evidence type="ECO:0000259" key="4">
    <source>
        <dbReference type="Pfam" id="PF02771"/>
    </source>
</evidence>
<dbReference type="Gene3D" id="1.20.140.10">
    <property type="entry name" value="Butyryl-CoA Dehydrogenase, subunit A, domain 3"/>
    <property type="match status" value="1"/>
</dbReference>
<reference evidence="6 7" key="1">
    <citation type="submission" date="2019-06" db="EMBL/GenBank/DDBJ databases">
        <title>Whole genome shotgun sequence of Komagataeibacter hansenii NBRC 14820.</title>
        <authorList>
            <person name="Hosoyama A."/>
            <person name="Uohara A."/>
            <person name="Ohji S."/>
            <person name="Ichikawa N."/>
        </authorList>
    </citation>
    <scope>NUCLEOTIDE SEQUENCE [LARGE SCALE GENOMIC DNA]</scope>
    <source>
        <strain evidence="6 7">NBRC 14820</strain>
    </source>
</reference>
<name>A0ABQ0SHS8_NOVHA</name>
<dbReference type="SUPFAM" id="SSF56645">
    <property type="entry name" value="Acyl-CoA dehydrogenase NM domain-like"/>
    <property type="match status" value="1"/>
</dbReference>
<feature type="domain" description="Acyl-CoA dehydrogenase/oxidase N-terminal" evidence="4">
    <location>
        <begin position="27"/>
        <end position="116"/>
    </location>
</feature>
<accession>A0ABQ0SHS8</accession>
<protein>
    <recommendedName>
        <fullName evidence="8">Acyl-CoA dehydrogenase</fullName>
    </recommendedName>
</protein>
<dbReference type="EMBL" id="BJNN01000138">
    <property type="protein sequence ID" value="GEC64813.1"/>
    <property type="molecule type" value="Genomic_DNA"/>
</dbReference>
<dbReference type="InterPro" id="IPR013107">
    <property type="entry name" value="Acyl-CoA_DH_C"/>
</dbReference>
<keyword evidence="7" id="KW-1185">Reference proteome</keyword>
<dbReference type="InterPro" id="IPR013786">
    <property type="entry name" value="AcylCoA_DH/ox_N"/>
</dbReference>
<gene>
    <name evidence="6" type="ORF">GHA01_26620</name>
</gene>
<feature type="compositionally biased region" description="Polar residues" evidence="3">
    <location>
        <begin position="425"/>
        <end position="434"/>
    </location>
</feature>
<dbReference type="InterPro" id="IPR036250">
    <property type="entry name" value="AcylCo_DH-like_C"/>
</dbReference>
<sequence length="443" mass="47646">MTGPAHPSHDLPTTRHDAIARLRAVFARIAQGAVEREHSRTLARDAVQWLVDAGFAGLRVPVRHGGLGASLTETFALLSELAEADSNLPQIFRAHFAFVEARLREGDTPQAARWLDLAGHGAVFGAAMAELGDSTGVRTTLRREGGTADTTLWRLDGVKYYSTGTLYASWIVAVAADGPHRITLAVPTTAPGVERIDDWDGFGQRLTGSGTTRFDAVVVPDENILSRTPLSQFPTEAYFTTYYQLFHLATLAGIGRAIVRDAVAFVRPRTRTFGVPGQVAQRHDPLVQAVVGRLSALSFSADALVERVVASLAAAYPQWVAGADDGPELQRALTHAYQAQQVVAEQVLSAATALFEVGGASATSEARRLDRHWRNARTLASHNPLIQRQRELGDHILNGTQFGAQWQARATQAATRADAQPEAQAGTQVGTQAGTPPRKEHAA</sequence>
<evidence type="ECO:0000313" key="7">
    <source>
        <dbReference type="Proteomes" id="UP000319478"/>
    </source>
</evidence>
<feature type="region of interest" description="Disordered" evidence="3">
    <location>
        <begin position="408"/>
        <end position="443"/>
    </location>
</feature>
<dbReference type="SUPFAM" id="SSF47203">
    <property type="entry name" value="Acyl-CoA dehydrogenase C-terminal domain-like"/>
    <property type="match status" value="1"/>
</dbReference>
<dbReference type="Proteomes" id="UP000319478">
    <property type="component" value="Unassembled WGS sequence"/>
</dbReference>
<keyword evidence="1" id="KW-0560">Oxidoreductase</keyword>
<proteinExistence type="inferred from homology"/>
<dbReference type="Pfam" id="PF02771">
    <property type="entry name" value="Acyl-CoA_dh_N"/>
    <property type="match status" value="1"/>
</dbReference>
<evidence type="ECO:0008006" key="8">
    <source>
        <dbReference type="Google" id="ProtNLM"/>
    </source>
</evidence>
<dbReference type="Pfam" id="PF08028">
    <property type="entry name" value="Acyl-CoA_dh_2"/>
    <property type="match status" value="1"/>
</dbReference>
<dbReference type="InterPro" id="IPR046373">
    <property type="entry name" value="Acyl-CoA_Oxase/DH_mid-dom_sf"/>
</dbReference>